<reference evidence="2 3" key="1">
    <citation type="submission" date="2022-12" db="EMBL/GenBank/DDBJ databases">
        <title>Chromosome-scale assembly of the Ensete ventricosum genome.</title>
        <authorList>
            <person name="Dussert Y."/>
            <person name="Stocks J."/>
            <person name="Wendawek A."/>
            <person name="Woldeyes F."/>
            <person name="Nichols R.A."/>
            <person name="Borrell J.S."/>
        </authorList>
    </citation>
    <scope>NUCLEOTIDE SEQUENCE [LARGE SCALE GENOMIC DNA]</scope>
    <source>
        <strain evidence="3">cv. Maze</strain>
        <tissue evidence="2">Seeds</tissue>
    </source>
</reference>
<dbReference type="Proteomes" id="UP001222027">
    <property type="component" value="Unassembled WGS sequence"/>
</dbReference>
<dbReference type="EMBL" id="JAQQAF010000004">
    <property type="protein sequence ID" value="KAJ8492367.1"/>
    <property type="molecule type" value="Genomic_DNA"/>
</dbReference>
<proteinExistence type="predicted"/>
<accession>A0AAV8QX02</accession>
<comment type="caution">
    <text evidence="2">The sequence shown here is derived from an EMBL/GenBank/DDBJ whole genome shotgun (WGS) entry which is preliminary data.</text>
</comment>
<name>A0AAV8QX02_ENSVE</name>
<evidence type="ECO:0000256" key="1">
    <source>
        <dbReference type="SAM" id="MobiDB-lite"/>
    </source>
</evidence>
<evidence type="ECO:0000313" key="2">
    <source>
        <dbReference type="EMBL" id="KAJ8492367.1"/>
    </source>
</evidence>
<protein>
    <submittedName>
        <fullName evidence="2">Uncharacterized protein</fullName>
    </submittedName>
</protein>
<keyword evidence="3" id="KW-1185">Reference proteome</keyword>
<organism evidence="2 3">
    <name type="scientific">Ensete ventricosum</name>
    <name type="common">Abyssinian banana</name>
    <name type="synonym">Musa ensete</name>
    <dbReference type="NCBI Taxonomy" id="4639"/>
    <lineage>
        <taxon>Eukaryota</taxon>
        <taxon>Viridiplantae</taxon>
        <taxon>Streptophyta</taxon>
        <taxon>Embryophyta</taxon>
        <taxon>Tracheophyta</taxon>
        <taxon>Spermatophyta</taxon>
        <taxon>Magnoliopsida</taxon>
        <taxon>Liliopsida</taxon>
        <taxon>Zingiberales</taxon>
        <taxon>Musaceae</taxon>
        <taxon>Ensete</taxon>
    </lineage>
</organism>
<feature type="compositionally biased region" description="Basic and acidic residues" evidence="1">
    <location>
        <begin position="157"/>
        <end position="166"/>
    </location>
</feature>
<sequence length="166" mass="17854">MAGGEVPGVKVQFWMRSGSYPRRGAGRGHRKHGQATFPEACSSVILRTGNASTIAVVFFVHHARTFLCIQSALPGRCCVLPWVSVLVGLWCRPETDGDGDQHGDRYRFVACNMLDRDETKAKLGPSTGGAALAFEATEETDVEPVEAPNHTGGGTLARKEEPTPCD</sequence>
<gene>
    <name evidence="2" type="ORF">OPV22_014088</name>
</gene>
<feature type="region of interest" description="Disordered" evidence="1">
    <location>
        <begin position="138"/>
        <end position="166"/>
    </location>
</feature>
<evidence type="ECO:0000313" key="3">
    <source>
        <dbReference type="Proteomes" id="UP001222027"/>
    </source>
</evidence>
<dbReference type="AlphaFoldDB" id="A0AAV8QX02"/>